<dbReference type="SMART" id="SM00232">
    <property type="entry name" value="JAB_MPN"/>
    <property type="match status" value="1"/>
</dbReference>
<dbReference type="OrthoDB" id="25498at2759"/>
<dbReference type="STRING" id="102285.A0A0R3TR00"/>
<evidence type="ECO:0000313" key="4">
    <source>
        <dbReference type="WBParaSite" id="HNAJ_0000998601-mRNA-1"/>
    </source>
</evidence>
<evidence type="ECO:0000259" key="1">
    <source>
        <dbReference type="SMART" id="SM00232"/>
    </source>
</evidence>
<dbReference type="Proteomes" id="UP000278807">
    <property type="component" value="Unassembled WGS sequence"/>
</dbReference>
<feature type="domain" description="JAB1/MPN/MOV34 metalloenzyme" evidence="1">
    <location>
        <begin position="6"/>
        <end position="121"/>
    </location>
</feature>
<dbReference type="InterPro" id="IPR000555">
    <property type="entry name" value="JAMM/MPN+_dom"/>
</dbReference>
<dbReference type="Pfam" id="PF13012">
    <property type="entry name" value="MitMem_reg"/>
    <property type="match status" value="1"/>
</dbReference>
<dbReference type="GO" id="GO:0071541">
    <property type="term" value="C:eukaryotic translation initiation factor 3 complex, eIF3m"/>
    <property type="evidence" value="ECO:0007669"/>
    <property type="project" value="TreeGrafter"/>
</dbReference>
<dbReference type="Gene3D" id="3.40.140.10">
    <property type="entry name" value="Cytidine Deaminase, domain 2"/>
    <property type="match status" value="1"/>
</dbReference>
<proteinExistence type="predicted"/>
<organism evidence="4">
    <name type="scientific">Rodentolepis nana</name>
    <name type="common">Dwarf tapeworm</name>
    <name type="synonym">Hymenolepis nana</name>
    <dbReference type="NCBI Taxonomy" id="102285"/>
    <lineage>
        <taxon>Eukaryota</taxon>
        <taxon>Metazoa</taxon>
        <taxon>Spiralia</taxon>
        <taxon>Lophotrochozoa</taxon>
        <taxon>Platyhelminthes</taxon>
        <taxon>Cestoda</taxon>
        <taxon>Eucestoda</taxon>
        <taxon>Cyclophyllidea</taxon>
        <taxon>Hymenolepididae</taxon>
        <taxon>Rodentolepis</taxon>
    </lineage>
</organism>
<name>A0A0R3TR00_RODNA</name>
<reference evidence="2 3" key="2">
    <citation type="submission" date="2018-11" db="EMBL/GenBank/DDBJ databases">
        <authorList>
            <consortium name="Pathogen Informatics"/>
        </authorList>
    </citation>
    <scope>NUCLEOTIDE SEQUENCE [LARGE SCALE GENOMIC DNA]</scope>
</reference>
<accession>A0A0R3TR00</accession>
<sequence length="256" mass="28607">MEAFARVHVHPVVLLSIIDAYEKRPDFNDQIIGTLLGMVHDGEVSMKLSFSQTMLSLERKVSRYSRPVGWFSTGSDVTEAEHLIHKDNYKKSQKNPIFLLVNPNLIVSEKMSIQAFQSQCIGVPGGTMGTIFLPLEVNLQFYDTERCVVDMMNEDVLNGGESASEPKGDLSYLYNLTNRLLALLEKVNSKVEDYAKGDKSVDSDLGMAISRLLFATPKLDAENVEDLISSSFKDLLMVTYLTNMIRAHAKILSIAH</sequence>
<evidence type="ECO:0000313" key="3">
    <source>
        <dbReference type="Proteomes" id="UP000278807"/>
    </source>
</evidence>
<gene>
    <name evidence="2" type="ORF">HNAJ_LOCUS9981</name>
</gene>
<dbReference type="PANTHER" id="PTHR10540">
    <property type="entry name" value="EUKARYOTIC TRANSLATION INITIATION FACTOR 3 SUBUNIT F-RELATED"/>
    <property type="match status" value="1"/>
</dbReference>
<dbReference type="WBParaSite" id="HNAJ_0000998601-mRNA-1">
    <property type="protein sequence ID" value="HNAJ_0000998601-mRNA-1"/>
    <property type="gene ID" value="HNAJ_0000998601"/>
</dbReference>
<dbReference type="Pfam" id="PF01398">
    <property type="entry name" value="JAB"/>
    <property type="match status" value="1"/>
</dbReference>
<dbReference type="GO" id="GO:0003743">
    <property type="term" value="F:translation initiation factor activity"/>
    <property type="evidence" value="ECO:0007669"/>
    <property type="project" value="TreeGrafter"/>
</dbReference>
<dbReference type="EMBL" id="UZAE01012827">
    <property type="protein sequence ID" value="VDO06888.1"/>
    <property type="molecule type" value="Genomic_DNA"/>
</dbReference>
<keyword evidence="3" id="KW-1185">Reference proteome</keyword>
<protein>
    <submittedName>
        <fullName evidence="4">JAB_MPN domain-containing protein</fullName>
    </submittedName>
</protein>
<dbReference type="GO" id="GO:0031369">
    <property type="term" value="F:translation initiation factor binding"/>
    <property type="evidence" value="ECO:0007669"/>
    <property type="project" value="TreeGrafter"/>
</dbReference>
<dbReference type="PANTHER" id="PTHR10540:SF6">
    <property type="entry name" value="EUKARYOTIC TRANSLATION INITIATION FACTOR 3 SUBUNIT F"/>
    <property type="match status" value="1"/>
</dbReference>
<dbReference type="GO" id="GO:0008237">
    <property type="term" value="F:metallopeptidase activity"/>
    <property type="evidence" value="ECO:0007669"/>
    <property type="project" value="InterPro"/>
</dbReference>
<dbReference type="InterPro" id="IPR024969">
    <property type="entry name" value="EIF3F/CSN6-like_C"/>
</dbReference>
<dbReference type="AlphaFoldDB" id="A0A0R3TR00"/>
<reference evidence="4" key="1">
    <citation type="submission" date="2016-04" db="UniProtKB">
        <authorList>
            <consortium name="WormBaseParasite"/>
        </authorList>
    </citation>
    <scope>IDENTIFICATION</scope>
</reference>
<evidence type="ECO:0000313" key="2">
    <source>
        <dbReference type="EMBL" id="VDO06888.1"/>
    </source>
</evidence>